<evidence type="ECO:0000256" key="1">
    <source>
        <dbReference type="ARBA" id="ARBA00001936"/>
    </source>
</evidence>
<dbReference type="PRINTS" id="PR00502">
    <property type="entry name" value="NUDIXFAMILY"/>
</dbReference>
<dbReference type="SUPFAM" id="SSF55811">
    <property type="entry name" value="Nudix"/>
    <property type="match status" value="1"/>
</dbReference>
<feature type="domain" description="Nudix hydrolase" evidence="5">
    <location>
        <begin position="17"/>
        <end position="159"/>
    </location>
</feature>
<dbReference type="PROSITE" id="PS51462">
    <property type="entry name" value="NUDIX"/>
    <property type="match status" value="1"/>
</dbReference>
<comment type="cofactor">
    <cofactor evidence="4">
        <name>a divalent metal cation</name>
        <dbReference type="ChEBI" id="CHEBI:60240"/>
    </cofactor>
</comment>
<dbReference type="InterPro" id="IPR015797">
    <property type="entry name" value="NUDIX_hydrolase-like_dom_sf"/>
</dbReference>
<keyword evidence="7" id="KW-1185">Reference proteome</keyword>
<comment type="caution">
    <text evidence="6">The sequence shown here is derived from an EMBL/GenBank/DDBJ whole genome shotgun (WGS) entry which is preliminary data.</text>
</comment>
<dbReference type="PANTHER" id="PTHR11839">
    <property type="entry name" value="UDP/ADP-SUGAR PYROPHOSPHATASE"/>
    <property type="match status" value="1"/>
</dbReference>
<keyword evidence="3 4" id="KW-0378">Hydrolase</keyword>
<accession>A0ABU0YUC6</accession>
<dbReference type="InterPro" id="IPR022927">
    <property type="entry name" value="RppH"/>
</dbReference>
<dbReference type="HAMAP" id="MF_00298">
    <property type="entry name" value="Nudix_RppH"/>
    <property type="match status" value="1"/>
</dbReference>
<feature type="short sequence motif" description="Nudix box" evidence="4">
    <location>
        <begin position="51"/>
        <end position="72"/>
    </location>
</feature>
<dbReference type="PROSITE" id="PS00893">
    <property type="entry name" value="NUDIX_BOX"/>
    <property type="match status" value="1"/>
</dbReference>
<organism evidence="6 7">
    <name type="scientific">Dongia sedimenti</name>
    <dbReference type="NCBI Taxonomy" id="3064282"/>
    <lineage>
        <taxon>Bacteria</taxon>
        <taxon>Pseudomonadati</taxon>
        <taxon>Pseudomonadota</taxon>
        <taxon>Alphaproteobacteria</taxon>
        <taxon>Rhodospirillales</taxon>
        <taxon>Dongiaceae</taxon>
        <taxon>Dongia</taxon>
    </lineage>
</organism>
<dbReference type="InterPro" id="IPR000086">
    <property type="entry name" value="NUDIX_hydrolase_dom"/>
</dbReference>
<dbReference type="InterPro" id="IPR020084">
    <property type="entry name" value="NUDIX_hydrolase_CS"/>
</dbReference>
<protein>
    <recommendedName>
        <fullName evidence="4">RNA pyrophosphohydrolase</fullName>
        <ecNumber evidence="4">3.6.1.-</ecNumber>
    </recommendedName>
    <alternativeName>
        <fullName evidence="4">(Di)nucleoside polyphosphate hydrolase</fullName>
    </alternativeName>
</protein>
<sequence>MGKDKAKKKTKDGAALPYRRGVGIALFNRTGQVFVAQRLDSPGPAWQMPQGGIDKGEAPLDAAWRELQEETGVTSAALLAESKGWLSYDLPPELAATLWKGKYRGQEQKWYAFRFTGDESEIDIEGEHPEFSAWKWVDFRQVPNLIVPFKRVLYDKVVLEFGHLAS</sequence>
<dbReference type="Pfam" id="PF00293">
    <property type="entry name" value="NUDIX"/>
    <property type="match status" value="1"/>
</dbReference>
<evidence type="ECO:0000256" key="4">
    <source>
        <dbReference type="HAMAP-Rule" id="MF_00298"/>
    </source>
</evidence>
<reference evidence="7" key="1">
    <citation type="submission" date="2023-08" db="EMBL/GenBank/DDBJ databases">
        <title>Rhodospirillaceae gen. nov., a novel taxon isolated from the Yangtze River Yuezi River estuary sludge.</title>
        <authorList>
            <person name="Ruan L."/>
        </authorList>
    </citation>
    <scope>NUCLEOTIDE SEQUENCE [LARGE SCALE GENOMIC DNA]</scope>
    <source>
        <strain evidence="7">R-7</strain>
    </source>
</reference>
<proteinExistence type="inferred from homology"/>
<dbReference type="EMBL" id="JAUYVI010000010">
    <property type="protein sequence ID" value="MDQ7251309.1"/>
    <property type="molecule type" value="Genomic_DNA"/>
</dbReference>
<dbReference type="NCBIfam" id="NF001938">
    <property type="entry name" value="PRK00714.1-5"/>
    <property type="match status" value="1"/>
</dbReference>
<dbReference type="Proteomes" id="UP001230156">
    <property type="component" value="Unassembled WGS sequence"/>
</dbReference>
<dbReference type="EC" id="3.6.1.-" evidence="4"/>
<dbReference type="GO" id="GO:0016787">
    <property type="term" value="F:hydrolase activity"/>
    <property type="evidence" value="ECO:0007669"/>
    <property type="project" value="UniProtKB-KW"/>
</dbReference>
<comment type="cofactor">
    <cofactor evidence="2">
        <name>Mg(2+)</name>
        <dbReference type="ChEBI" id="CHEBI:18420"/>
    </cofactor>
</comment>
<comment type="similarity">
    <text evidence="4">Belongs to the Nudix hydrolase family. RppH subfamily.</text>
</comment>
<dbReference type="RefSeq" id="WP_379961656.1">
    <property type="nucleotide sequence ID" value="NZ_JAUYVI010000010.1"/>
</dbReference>
<evidence type="ECO:0000256" key="3">
    <source>
        <dbReference type="ARBA" id="ARBA00022801"/>
    </source>
</evidence>
<evidence type="ECO:0000313" key="6">
    <source>
        <dbReference type="EMBL" id="MDQ7251309.1"/>
    </source>
</evidence>
<dbReference type="PANTHER" id="PTHR11839:SF22">
    <property type="entry name" value="NUDIX HYDROLASE 26, CHLOROPLASTIC"/>
    <property type="match status" value="1"/>
</dbReference>
<evidence type="ECO:0000256" key="2">
    <source>
        <dbReference type="ARBA" id="ARBA00001946"/>
    </source>
</evidence>
<evidence type="ECO:0000259" key="5">
    <source>
        <dbReference type="PROSITE" id="PS51462"/>
    </source>
</evidence>
<dbReference type="InterPro" id="IPR020476">
    <property type="entry name" value="Nudix_hydrolase"/>
</dbReference>
<comment type="cofactor">
    <cofactor evidence="1">
        <name>Mn(2+)</name>
        <dbReference type="ChEBI" id="CHEBI:29035"/>
    </cofactor>
</comment>
<gene>
    <name evidence="4" type="primary">rppH</name>
    <name evidence="4" type="synonym">nudH</name>
    <name evidence="6" type="ORF">Q8A70_26730</name>
</gene>
<evidence type="ECO:0000313" key="7">
    <source>
        <dbReference type="Proteomes" id="UP001230156"/>
    </source>
</evidence>
<dbReference type="Gene3D" id="3.90.79.10">
    <property type="entry name" value="Nucleoside Triphosphate Pyrophosphohydrolase"/>
    <property type="match status" value="1"/>
</dbReference>
<dbReference type="NCBIfam" id="NF001936">
    <property type="entry name" value="PRK00714.1-3"/>
    <property type="match status" value="1"/>
</dbReference>
<comment type="function">
    <text evidence="4">Accelerates the degradation of transcripts by removing pyrophosphate from the 5'-end of triphosphorylated RNA, leading to a more labile monophosphorylated state that can stimulate subsequent ribonuclease cleavage.</text>
</comment>
<name>A0ABU0YUC6_9PROT</name>
<dbReference type="CDD" id="cd03671">
    <property type="entry name" value="NUDIX_Ap4A_hydrolase_plant_like"/>
    <property type="match status" value="1"/>
</dbReference>